<reference evidence="3" key="1">
    <citation type="submission" date="2016-04" db="EMBL/GenBank/DDBJ databases">
        <title>Complete Genome Sequences of Twelve Strains of a Stable Defined Moderately Diverse Mouse Microbiota 2 (sDMDMm2).</title>
        <authorList>
            <person name="Uchimura Y."/>
            <person name="Wyss M."/>
            <person name="Brugiroux S."/>
            <person name="Limenitakis J.P."/>
            <person name="Stecher B."/>
            <person name="McCoy K.D."/>
            <person name="Macpherson A.J."/>
        </authorList>
    </citation>
    <scope>NUCLEOTIDE SEQUENCE [LARGE SCALE GENOMIC DNA]</scope>
    <source>
        <strain evidence="3">I48</strain>
    </source>
</reference>
<dbReference type="EMBL" id="CP015401">
    <property type="protein sequence ID" value="ARE60535.1"/>
    <property type="molecule type" value="Genomic_DNA"/>
</dbReference>
<dbReference type="InterPro" id="IPR012341">
    <property type="entry name" value="6hp_glycosidase-like_sf"/>
</dbReference>
<gene>
    <name evidence="2" type="ORF">A4V03_02465</name>
</gene>
<dbReference type="GO" id="GO:0016787">
    <property type="term" value="F:hydrolase activity"/>
    <property type="evidence" value="ECO:0007669"/>
    <property type="project" value="UniProtKB-KW"/>
</dbReference>
<evidence type="ECO:0000256" key="1">
    <source>
        <dbReference type="ARBA" id="ARBA00022801"/>
    </source>
</evidence>
<evidence type="ECO:0000313" key="3">
    <source>
        <dbReference type="Proteomes" id="UP000092631"/>
    </source>
</evidence>
<dbReference type="SUPFAM" id="SSF48208">
    <property type="entry name" value="Six-hairpin glycosidases"/>
    <property type="match status" value="1"/>
</dbReference>
<protein>
    <recommendedName>
        <fullName evidence="4">Glycoside hydrolase family 88 protein</fullName>
    </recommendedName>
</protein>
<evidence type="ECO:0000313" key="2">
    <source>
        <dbReference type="EMBL" id="ARE60535.1"/>
    </source>
</evidence>
<organism evidence="2 3">
    <name type="scientific">Bacteroides caecimuris</name>
    <dbReference type="NCBI Taxonomy" id="1796613"/>
    <lineage>
        <taxon>Bacteria</taxon>
        <taxon>Pseudomonadati</taxon>
        <taxon>Bacteroidota</taxon>
        <taxon>Bacteroidia</taxon>
        <taxon>Bacteroidales</taxon>
        <taxon>Bacteroidaceae</taxon>
        <taxon>Bacteroides</taxon>
    </lineage>
</organism>
<proteinExistence type="predicted"/>
<keyword evidence="1" id="KW-0378">Hydrolase</keyword>
<keyword evidence="3" id="KW-1185">Reference proteome</keyword>
<evidence type="ECO:0008006" key="4">
    <source>
        <dbReference type="Google" id="ProtNLM"/>
    </source>
</evidence>
<dbReference type="Gene3D" id="1.50.10.10">
    <property type="match status" value="1"/>
</dbReference>
<dbReference type="InterPro" id="IPR010905">
    <property type="entry name" value="Glyco_hydro_88"/>
</dbReference>
<accession>A0A1V0QDA8</accession>
<name>A0A1V0QDA8_9BACE</name>
<sequence>MKKHLILFFAGVILSYGNIKAQTAPDKKEILKVTLQVNDYFMKKYADYRTPSFVKKVVRPSNIWTRSVYYEGLMALYSIYPADEYYRYAKEWADYHQWGFHRGTTTRNADNYCASQIYLDLYNICPDPEKIRKTKANMDMLVNTPQVNDWWWIDAIQMGMPIFAKMGKLTGAQKYFDKMWDMYEYTRNKHGENGMFNVKEGLWWRDHSFEPMTLTAYISATLLSKFQIGNETVTIFNR</sequence>
<dbReference type="Proteomes" id="UP000092631">
    <property type="component" value="Chromosome"/>
</dbReference>
<dbReference type="InterPro" id="IPR008928">
    <property type="entry name" value="6-hairpin_glycosidase_sf"/>
</dbReference>
<dbReference type="AlphaFoldDB" id="A0A1V0QDA8"/>
<dbReference type="PANTHER" id="PTHR33886">
    <property type="entry name" value="UNSATURATED RHAMNOGALACTURONAN HYDROLASE (EUROFUNG)"/>
    <property type="match status" value="1"/>
</dbReference>
<dbReference type="KEGG" id="bcae:A4V03_02465"/>
<dbReference type="Pfam" id="PF07470">
    <property type="entry name" value="Glyco_hydro_88"/>
    <property type="match status" value="1"/>
</dbReference>
<dbReference type="InterPro" id="IPR052043">
    <property type="entry name" value="PolySaccharide_Degr_Enz"/>
</dbReference>
<dbReference type="GO" id="GO:0005975">
    <property type="term" value="P:carbohydrate metabolic process"/>
    <property type="evidence" value="ECO:0007669"/>
    <property type="project" value="InterPro"/>
</dbReference>
<dbReference type="PANTHER" id="PTHR33886:SF8">
    <property type="entry name" value="UNSATURATED RHAMNOGALACTURONAN HYDROLASE (EUROFUNG)"/>
    <property type="match status" value="1"/>
</dbReference>